<dbReference type="Proteomes" id="UP001597308">
    <property type="component" value="Unassembled WGS sequence"/>
</dbReference>
<organism evidence="2 3">
    <name type="scientific">Methylopila henanensis</name>
    <dbReference type="NCBI Taxonomy" id="873516"/>
    <lineage>
        <taxon>Bacteria</taxon>
        <taxon>Pseudomonadati</taxon>
        <taxon>Pseudomonadota</taxon>
        <taxon>Alphaproteobacteria</taxon>
        <taxon>Hyphomicrobiales</taxon>
        <taxon>Methylopilaceae</taxon>
        <taxon>Methylopila</taxon>
    </lineage>
</organism>
<evidence type="ECO:0000256" key="1">
    <source>
        <dbReference type="ARBA" id="ARBA00022649"/>
    </source>
</evidence>
<dbReference type="InterPro" id="IPR007712">
    <property type="entry name" value="RelE/ParE_toxin"/>
</dbReference>
<dbReference type="InterPro" id="IPR035093">
    <property type="entry name" value="RelE/ParE_toxin_dom_sf"/>
</dbReference>
<protein>
    <submittedName>
        <fullName evidence="2">Type II toxin-antitoxin system RelE/ParE family toxin</fullName>
    </submittedName>
</protein>
<dbReference type="EMBL" id="JBHUER010000010">
    <property type="protein sequence ID" value="MFD1704322.1"/>
    <property type="molecule type" value="Genomic_DNA"/>
</dbReference>
<dbReference type="RefSeq" id="WP_378800383.1">
    <property type="nucleotide sequence ID" value="NZ_JBHUER010000010.1"/>
</dbReference>
<comment type="caution">
    <text evidence="2">The sequence shown here is derived from an EMBL/GenBank/DDBJ whole genome shotgun (WGS) entry which is preliminary data.</text>
</comment>
<dbReference type="Gene3D" id="3.30.2310.20">
    <property type="entry name" value="RelE-like"/>
    <property type="match status" value="1"/>
</dbReference>
<accession>A0ABW4KBH7</accession>
<name>A0ABW4KBH7_9HYPH</name>
<evidence type="ECO:0000313" key="3">
    <source>
        <dbReference type="Proteomes" id="UP001597308"/>
    </source>
</evidence>
<reference evidence="3" key="1">
    <citation type="journal article" date="2019" name="Int. J. Syst. Evol. Microbiol.">
        <title>The Global Catalogue of Microorganisms (GCM) 10K type strain sequencing project: providing services to taxonomists for standard genome sequencing and annotation.</title>
        <authorList>
            <consortium name="The Broad Institute Genomics Platform"/>
            <consortium name="The Broad Institute Genome Sequencing Center for Infectious Disease"/>
            <person name="Wu L."/>
            <person name="Ma J."/>
        </authorList>
    </citation>
    <scope>NUCLEOTIDE SEQUENCE [LARGE SCALE GENOMIC DNA]</scope>
    <source>
        <strain evidence="3">KCTC 23707</strain>
    </source>
</reference>
<gene>
    <name evidence="2" type="ORF">ACFSCV_15045</name>
</gene>
<sequence length="93" mass="10616">MKLRVQKRALRQIEDALTYIAAESPQGAANVEARIVAAFLQVQRYPFLGRPTPITGVRRMVLTPFPYHFDYFVGSDEVVVQRFRHAARRPSGD</sequence>
<dbReference type="Pfam" id="PF05016">
    <property type="entry name" value="ParE_toxin"/>
    <property type="match status" value="1"/>
</dbReference>
<keyword evidence="1" id="KW-1277">Toxin-antitoxin system</keyword>
<proteinExistence type="predicted"/>
<evidence type="ECO:0000313" key="2">
    <source>
        <dbReference type="EMBL" id="MFD1704322.1"/>
    </source>
</evidence>
<keyword evidence="3" id="KW-1185">Reference proteome</keyword>